<sequence length="322" mass="37828">MIVLPRPTMAPNLGSPSAHNTAVEPSTSRFVHHYHPYNNPQRQHQHQPLHLHQRPPHGHHHHRSLSQMSHQHQHQHGHLPPLDHQPQRRDPVLQQQPQHHHHHLLLLLHHQHQQQYRSPQLPQPSHRRHHSRAMPSLIERLPQELQRLVFSHLDYQTLIHLSTMNRYFHQTVDPQGMADPADKAQFVMRAAKDFPQHRPSEKGHDYKPGNFECYVCFRVRSPEHFDMLQPLSVYVDVHGNIVRDREPDPRSDRLVMLRRFCISCGVDTGIHAPFDCLTTRTGRDLWVCRCRKVWSKPGCLRCPDCQGDCPLRPRRKLGVDRA</sequence>
<dbReference type="SUPFAM" id="SSF81383">
    <property type="entry name" value="F-box domain"/>
    <property type="match status" value="1"/>
</dbReference>
<feature type="region of interest" description="Disordered" evidence="1">
    <location>
        <begin position="1"/>
        <end position="132"/>
    </location>
</feature>
<organism evidence="3 4">
    <name type="scientific">Trichoderma ghanense</name>
    <dbReference type="NCBI Taxonomy" id="65468"/>
    <lineage>
        <taxon>Eukaryota</taxon>
        <taxon>Fungi</taxon>
        <taxon>Dikarya</taxon>
        <taxon>Ascomycota</taxon>
        <taxon>Pezizomycotina</taxon>
        <taxon>Sordariomycetes</taxon>
        <taxon>Hypocreomycetidae</taxon>
        <taxon>Hypocreales</taxon>
        <taxon>Hypocreaceae</taxon>
        <taxon>Trichoderma</taxon>
    </lineage>
</organism>
<dbReference type="InterPro" id="IPR001810">
    <property type="entry name" value="F-box_dom"/>
</dbReference>
<dbReference type="InterPro" id="IPR036047">
    <property type="entry name" value="F-box-like_dom_sf"/>
</dbReference>
<accession>A0ABY2H5H4</accession>
<dbReference type="Pfam" id="PF00646">
    <property type="entry name" value="F-box"/>
    <property type="match status" value="1"/>
</dbReference>
<dbReference type="GeneID" id="300576850"/>
<name>A0ABY2H5H4_9HYPO</name>
<dbReference type="Proteomes" id="UP001642720">
    <property type="component" value="Unassembled WGS sequence"/>
</dbReference>
<reference evidence="3 4" key="1">
    <citation type="submission" date="2018-01" db="EMBL/GenBank/DDBJ databases">
        <title>Genome characterization of the sugarcane-associated fungus Trichoderma ghanense CCMA-1212 and their application in lignocelulose bioconversion.</title>
        <authorList>
            <person name="Steindorff A.S."/>
            <person name="Mendes T.D."/>
            <person name="Vilela E.S.D."/>
            <person name="Rodrigues D.S."/>
            <person name="Formighieri E.F."/>
            <person name="Melo I.S."/>
            <person name="Favaro L.C.L."/>
        </authorList>
    </citation>
    <scope>NUCLEOTIDE SEQUENCE [LARGE SCALE GENOMIC DNA]</scope>
    <source>
        <strain evidence="3 4">CCMA-1212</strain>
    </source>
</reference>
<dbReference type="RefSeq" id="XP_073558901.1">
    <property type="nucleotide sequence ID" value="XM_073702400.1"/>
</dbReference>
<protein>
    <recommendedName>
        <fullName evidence="2">F-box domain-containing protein</fullName>
    </recommendedName>
</protein>
<gene>
    <name evidence="3" type="ORF">CCMA1212_005123</name>
</gene>
<comment type="caution">
    <text evidence="3">The sequence shown here is derived from an EMBL/GenBank/DDBJ whole genome shotgun (WGS) entry which is preliminary data.</text>
</comment>
<proteinExistence type="predicted"/>
<feature type="compositionally biased region" description="Polar residues" evidence="1">
    <location>
        <begin position="14"/>
        <end position="29"/>
    </location>
</feature>
<feature type="compositionally biased region" description="Basic residues" evidence="1">
    <location>
        <begin position="43"/>
        <end position="64"/>
    </location>
</feature>
<keyword evidence="4" id="KW-1185">Reference proteome</keyword>
<evidence type="ECO:0000259" key="2">
    <source>
        <dbReference type="PROSITE" id="PS50181"/>
    </source>
</evidence>
<feature type="compositionally biased region" description="Basic residues" evidence="1">
    <location>
        <begin position="98"/>
        <end position="112"/>
    </location>
</feature>
<evidence type="ECO:0000313" key="4">
    <source>
        <dbReference type="Proteomes" id="UP001642720"/>
    </source>
</evidence>
<dbReference type="EMBL" id="PPTA01000006">
    <property type="protein sequence ID" value="TFB02700.1"/>
    <property type="molecule type" value="Genomic_DNA"/>
</dbReference>
<evidence type="ECO:0000313" key="3">
    <source>
        <dbReference type="EMBL" id="TFB02700.1"/>
    </source>
</evidence>
<feature type="domain" description="F-box" evidence="2">
    <location>
        <begin position="135"/>
        <end position="173"/>
    </location>
</feature>
<dbReference type="PROSITE" id="PS50181">
    <property type="entry name" value="FBOX"/>
    <property type="match status" value="1"/>
</dbReference>
<dbReference type="CDD" id="cd09917">
    <property type="entry name" value="F-box_SF"/>
    <property type="match status" value="1"/>
</dbReference>
<evidence type="ECO:0000256" key="1">
    <source>
        <dbReference type="SAM" id="MobiDB-lite"/>
    </source>
</evidence>